<dbReference type="PANTHER" id="PTHR11092">
    <property type="entry name" value="SUGAR NUCLEOTIDE EPIMERASE RELATED"/>
    <property type="match status" value="1"/>
</dbReference>
<dbReference type="InterPro" id="IPR036291">
    <property type="entry name" value="NAD(P)-bd_dom_sf"/>
</dbReference>
<gene>
    <name evidence="4" type="ORF">GGQ54_000894</name>
</gene>
<dbReference type="EMBL" id="JACBZS010000001">
    <property type="protein sequence ID" value="NYI70334.1"/>
    <property type="molecule type" value="Genomic_DNA"/>
</dbReference>
<dbReference type="RefSeq" id="WP_179444304.1">
    <property type="nucleotide sequence ID" value="NZ_JACBZS010000001.1"/>
</dbReference>
<dbReference type="Proteomes" id="UP000527616">
    <property type="component" value="Unassembled WGS sequence"/>
</dbReference>
<dbReference type="InterPro" id="IPR013549">
    <property type="entry name" value="DUF1731"/>
</dbReference>
<dbReference type="Pfam" id="PF08338">
    <property type="entry name" value="DUF1731"/>
    <property type="match status" value="1"/>
</dbReference>
<comment type="similarity">
    <text evidence="1">Belongs to the NAD(P)-dependent epimerase/dehydratase family. SDR39U1 subfamily.</text>
</comment>
<name>A0A7Z0D7J4_9ACTN</name>
<dbReference type="InterPro" id="IPR001509">
    <property type="entry name" value="Epimerase_deHydtase"/>
</dbReference>
<dbReference type="NCBIfam" id="TIGR01777">
    <property type="entry name" value="yfcH"/>
    <property type="match status" value="1"/>
</dbReference>
<dbReference type="InterPro" id="IPR010099">
    <property type="entry name" value="SDR39U1"/>
</dbReference>
<keyword evidence="5" id="KW-1185">Reference proteome</keyword>
<evidence type="ECO:0008006" key="6">
    <source>
        <dbReference type="Google" id="ProtNLM"/>
    </source>
</evidence>
<dbReference type="Pfam" id="PF01370">
    <property type="entry name" value="Epimerase"/>
    <property type="match status" value="1"/>
</dbReference>
<accession>A0A7Z0D7J4</accession>
<evidence type="ECO:0000313" key="4">
    <source>
        <dbReference type="EMBL" id="NYI70334.1"/>
    </source>
</evidence>
<comment type="caution">
    <text evidence="4">The sequence shown here is derived from an EMBL/GenBank/DDBJ whole genome shotgun (WGS) entry which is preliminary data.</text>
</comment>
<dbReference type="Gene3D" id="3.40.50.720">
    <property type="entry name" value="NAD(P)-binding Rossmann-like Domain"/>
    <property type="match status" value="1"/>
</dbReference>
<sequence>MNTAAPERVAVAGSSGLIGSALVDELTSGGIDVIRLVRRPAAAPGERQWDPRSGWIDGAGLSDADAVVGLSGAGIASGPWTDARRAELRDSRLDPTRTLAAALVDAPRCRTFLCGSAVGFYGSRGDEILTEDQPAGTGFLAGLVTEWEAAAREAPAHVRVVNLRTGHVLAADGGLLGALRVPFRAGLGGRLGSGRQWMPWITAADHARAQRHLLTSELTGPVNLVAPHPVTNAEFTRGLAAALHRPAIVPTPLLPIRAAMGRDFVDELLLASQRAVPQRLSDDGFSFDQTEFRGALATLFP</sequence>
<dbReference type="AlphaFoldDB" id="A0A7Z0D7J4"/>
<evidence type="ECO:0000256" key="1">
    <source>
        <dbReference type="ARBA" id="ARBA00009353"/>
    </source>
</evidence>
<dbReference type="SUPFAM" id="SSF51735">
    <property type="entry name" value="NAD(P)-binding Rossmann-fold domains"/>
    <property type="match status" value="1"/>
</dbReference>
<organism evidence="4 5">
    <name type="scientific">Naumannella cuiyingiana</name>
    <dbReference type="NCBI Taxonomy" id="1347891"/>
    <lineage>
        <taxon>Bacteria</taxon>
        <taxon>Bacillati</taxon>
        <taxon>Actinomycetota</taxon>
        <taxon>Actinomycetes</taxon>
        <taxon>Propionibacteriales</taxon>
        <taxon>Propionibacteriaceae</taxon>
        <taxon>Naumannella</taxon>
    </lineage>
</organism>
<protein>
    <recommendedName>
        <fullName evidence="6">TIGR01777 family protein</fullName>
    </recommendedName>
</protein>
<evidence type="ECO:0000259" key="3">
    <source>
        <dbReference type="Pfam" id="PF08338"/>
    </source>
</evidence>
<dbReference type="PANTHER" id="PTHR11092:SF0">
    <property type="entry name" value="EPIMERASE FAMILY PROTEIN SDR39U1"/>
    <property type="match status" value="1"/>
</dbReference>
<proteinExistence type="inferred from homology"/>
<feature type="domain" description="DUF1731" evidence="3">
    <location>
        <begin position="252"/>
        <end position="298"/>
    </location>
</feature>
<evidence type="ECO:0000313" key="5">
    <source>
        <dbReference type="Proteomes" id="UP000527616"/>
    </source>
</evidence>
<reference evidence="4 5" key="1">
    <citation type="submission" date="2020-07" db="EMBL/GenBank/DDBJ databases">
        <title>Sequencing the genomes of 1000 actinobacteria strains.</title>
        <authorList>
            <person name="Klenk H.-P."/>
        </authorList>
    </citation>
    <scope>NUCLEOTIDE SEQUENCE [LARGE SCALE GENOMIC DNA]</scope>
    <source>
        <strain evidence="4 5">DSM 103164</strain>
    </source>
</reference>
<evidence type="ECO:0000259" key="2">
    <source>
        <dbReference type="Pfam" id="PF01370"/>
    </source>
</evidence>
<feature type="domain" description="NAD-dependent epimerase/dehydratase" evidence="2">
    <location>
        <begin position="9"/>
        <end position="216"/>
    </location>
</feature>